<comment type="caution">
    <text evidence="2">The sequence shown here is derived from an EMBL/GenBank/DDBJ whole genome shotgun (WGS) entry which is preliminary data.</text>
</comment>
<dbReference type="InterPro" id="IPR002934">
    <property type="entry name" value="Polymerase_NTP_transf_dom"/>
</dbReference>
<dbReference type="Gene3D" id="3.30.460.10">
    <property type="entry name" value="Beta Polymerase, domain 2"/>
    <property type="match status" value="1"/>
</dbReference>
<protein>
    <recommendedName>
        <fullName evidence="1">Polymerase nucleotidyl transferase domain-containing protein</fullName>
    </recommendedName>
</protein>
<dbReference type="Proteomes" id="UP000032210">
    <property type="component" value="Unassembled WGS sequence"/>
</dbReference>
<gene>
    <name evidence="2" type="ORF">PFLU3_55130</name>
</gene>
<dbReference type="PATRIC" id="fig|294.125.peg.5671"/>
<accession>A0A0D0ST78</accession>
<dbReference type="GO" id="GO:0016779">
    <property type="term" value="F:nucleotidyltransferase activity"/>
    <property type="evidence" value="ECO:0007669"/>
    <property type="project" value="InterPro"/>
</dbReference>
<dbReference type="EMBL" id="JXCQ01000113">
    <property type="protein sequence ID" value="KIR15276.1"/>
    <property type="molecule type" value="Genomic_DNA"/>
</dbReference>
<dbReference type="Pfam" id="PF01909">
    <property type="entry name" value="NTP_transf_2"/>
    <property type="match status" value="1"/>
</dbReference>
<organism evidence="2 3">
    <name type="scientific">Pseudomonas fluorescens</name>
    <dbReference type="NCBI Taxonomy" id="294"/>
    <lineage>
        <taxon>Bacteria</taxon>
        <taxon>Pseudomonadati</taxon>
        <taxon>Pseudomonadota</taxon>
        <taxon>Gammaproteobacteria</taxon>
        <taxon>Pseudomonadales</taxon>
        <taxon>Pseudomonadaceae</taxon>
        <taxon>Pseudomonas</taxon>
    </lineage>
</organism>
<evidence type="ECO:0000259" key="1">
    <source>
        <dbReference type="Pfam" id="PF01909"/>
    </source>
</evidence>
<dbReference type="CDD" id="cd05403">
    <property type="entry name" value="NT_KNTase_like"/>
    <property type="match status" value="1"/>
</dbReference>
<feature type="domain" description="Polymerase nucleotidyl transferase" evidence="1">
    <location>
        <begin position="47"/>
        <end position="87"/>
    </location>
</feature>
<name>A0A0D0ST78_PSEFL</name>
<reference evidence="2 3" key="1">
    <citation type="submission" date="2015-01" db="EMBL/GenBank/DDBJ databases">
        <title>Genome sequence of the beneficial rhizobacterium Pseudomonas fluorescens 2-79.</title>
        <authorList>
            <person name="Thuermer A."/>
            <person name="Daniel R."/>
        </authorList>
    </citation>
    <scope>NUCLEOTIDE SEQUENCE [LARGE SCALE GENOMIC DNA]</scope>
    <source>
        <strain evidence="2 3">2-79</strain>
    </source>
</reference>
<dbReference type="AlphaFoldDB" id="A0A0D0ST78"/>
<sequence length="265" mass="29813">MTLLQSMGVDADGFILTVADVPVQIEFQPVLADVCATLSQAAFGLHGLYLYGSVARGQAEVGFSDLDLSLILNDPPDASVLEQLEAARTALEQRHPQVTKIDFDIGHRVQVLAPENRNSWGFWLKHHCRCVSGEDLAPHFDPFRPSRAIAMAVNGDFEQALTAYLVRIEQAGTEHARHRLQREASRALIRATHTLRADDAHMWPHALEEYVALFVQQYPSMRVQIAYFLFEARNPSAECEVFSMRLRVFLSWMVAALRERNQSNA</sequence>
<dbReference type="SUPFAM" id="SSF81301">
    <property type="entry name" value="Nucleotidyltransferase"/>
    <property type="match status" value="1"/>
</dbReference>
<evidence type="ECO:0000313" key="3">
    <source>
        <dbReference type="Proteomes" id="UP000032210"/>
    </source>
</evidence>
<evidence type="ECO:0000313" key="2">
    <source>
        <dbReference type="EMBL" id="KIR15276.1"/>
    </source>
</evidence>
<dbReference type="InterPro" id="IPR043519">
    <property type="entry name" value="NT_sf"/>
</dbReference>
<proteinExistence type="predicted"/>